<reference evidence="4 5" key="1">
    <citation type="submission" date="2022-06" db="EMBL/GenBank/DDBJ databases">
        <title>Isolation of gut microbiota from human fecal samples.</title>
        <authorList>
            <person name="Pamer E.G."/>
            <person name="Barat B."/>
            <person name="Waligurski E."/>
            <person name="Medina S."/>
            <person name="Paddock L."/>
            <person name="Mostad J."/>
        </authorList>
    </citation>
    <scope>NUCLEOTIDE SEQUENCE [LARGE SCALE GENOMIC DNA]</scope>
    <source>
        <strain evidence="4 5">DFI.9.90</strain>
    </source>
</reference>
<dbReference type="PANTHER" id="PTHR43514:SF4">
    <property type="entry name" value="ABC TRANSPORTER I FAMILY MEMBER 10"/>
    <property type="match status" value="1"/>
</dbReference>
<dbReference type="SMART" id="SM00382">
    <property type="entry name" value="AAA"/>
    <property type="match status" value="1"/>
</dbReference>
<comment type="caution">
    <text evidence="4">The sequence shown here is derived from an EMBL/GenBank/DDBJ whole genome shotgun (WGS) entry which is preliminary data.</text>
</comment>
<dbReference type="Gene3D" id="3.40.50.300">
    <property type="entry name" value="P-loop containing nucleotide triphosphate hydrolases"/>
    <property type="match status" value="1"/>
</dbReference>
<dbReference type="InterPro" id="IPR003593">
    <property type="entry name" value="AAA+_ATPase"/>
</dbReference>
<dbReference type="EMBL" id="JANFYT010000008">
    <property type="protein sequence ID" value="MCQ4813757.1"/>
    <property type="molecule type" value="Genomic_DNA"/>
</dbReference>
<sequence length="232" mass="24960">MLEIDVVKRLGGFSLEVRADIAEAGITALVGPSGAGKSTAAKLMAGLLAPDHGRIAFNGTVFFDSAAGVNIPAERRGIGFVFQEHRLFPHMSVVRNLAYGSFAGGRRTKADLLRTAEIFGISALLDRRPDTLSGGESQRVSLARAILAAENFIIMDEPLSSLDEARRDDLMGYIERIPGHFGLPIIYITHSREEVMRLAKNVILIEEGRVKGRGSPAGLMGRGGSASRECQE</sequence>
<keyword evidence="1" id="KW-0547">Nucleotide-binding</keyword>
<proteinExistence type="predicted"/>
<name>A0AAW5K678_9BACT</name>
<keyword evidence="5" id="KW-1185">Reference proteome</keyword>
<dbReference type="Proteomes" id="UP001205919">
    <property type="component" value="Unassembled WGS sequence"/>
</dbReference>
<evidence type="ECO:0000313" key="4">
    <source>
        <dbReference type="EMBL" id="MCQ4813757.1"/>
    </source>
</evidence>
<evidence type="ECO:0000256" key="1">
    <source>
        <dbReference type="ARBA" id="ARBA00022741"/>
    </source>
</evidence>
<dbReference type="AlphaFoldDB" id="A0AAW5K678"/>
<protein>
    <submittedName>
        <fullName evidence="4">ATP-binding cassette domain-containing protein</fullName>
    </submittedName>
</protein>
<organism evidence="4 5">
    <name type="scientific">Cloacibacillus evryensis</name>
    <dbReference type="NCBI Taxonomy" id="508460"/>
    <lineage>
        <taxon>Bacteria</taxon>
        <taxon>Thermotogati</taxon>
        <taxon>Synergistota</taxon>
        <taxon>Synergistia</taxon>
        <taxon>Synergistales</taxon>
        <taxon>Synergistaceae</taxon>
        <taxon>Cloacibacillus</taxon>
    </lineage>
</organism>
<accession>A0AAW5K678</accession>
<dbReference type="GO" id="GO:0016887">
    <property type="term" value="F:ATP hydrolysis activity"/>
    <property type="evidence" value="ECO:0007669"/>
    <property type="project" value="InterPro"/>
</dbReference>
<dbReference type="PROSITE" id="PS00211">
    <property type="entry name" value="ABC_TRANSPORTER_1"/>
    <property type="match status" value="1"/>
</dbReference>
<dbReference type="PANTHER" id="PTHR43514">
    <property type="entry name" value="ABC TRANSPORTER I FAMILY MEMBER 10"/>
    <property type="match status" value="1"/>
</dbReference>
<dbReference type="InterPro" id="IPR003439">
    <property type="entry name" value="ABC_transporter-like_ATP-bd"/>
</dbReference>
<dbReference type="SUPFAM" id="SSF52540">
    <property type="entry name" value="P-loop containing nucleoside triphosphate hydrolases"/>
    <property type="match status" value="1"/>
</dbReference>
<gene>
    <name evidence="4" type="ORF">NE630_04860</name>
</gene>
<evidence type="ECO:0000256" key="2">
    <source>
        <dbReference type="ARBA" id="ARBA00022840"/>
    </source>
</evidence>
<dbReference type="GO" id="GO:0005524">
    <property type="term" value="F:ATP binding"/>
    <property type="evidence" value="ECO:0007669"/>
    <property type="project" value="UniProtKB-KW"/>
</dbReference>
<dbReference type="PROSITE" id="PS50893">
    <property type="entry name" value="ABC_TRANSPORTER_2"/>
    <property type="match status" value="1"/>
</dbReference>
<dbReference type="InterPro" id="IPR027417">
    <property type="entry name" value="P-loop_NTPase"/>
</dbReference>
<dbReference type="RefSeq" id="WP_008709500.1">
    <property type="nucleotide sequence ID" value="NZ_CABKQM010000003.1"/>
</dbReference>
<dbReference type="InterPro" id="IPR050334">
    <property type="entry name" value="Molybdenum_import_ModC"/>
</dbReference>
<dbReference type="Pfam" id="PF00005">
    <property type="entry name" value="ABC_tran"/>
    <property type="match status" value="1"/>
</dbReference>
<evidence type="ECO:0000313" key="5">
    <source>
        <dbReference type="Proteomes" id="UP001205919"/>
    </source>
</evidence>
<feature type="domain" description="ABC transporter" evidence="3">
    <location>
        <begin position="1"/>
        <end position="232"/>
    </location>
</feature>
<evidence type="ECO:0000259" key="3">
    <source>
        <dbReference type="PROSITE" id="PS50893"/>
    </source>
</evidence>
<keyword evidence="2 4" id="KW-0067">ATP-binding</keyword>
<dbReference type="InterPro" id="IPR017871">
    <property type="entry name" value="ABC_transporter-like_CS"/>
</dbReference>